<proteinExistence type="predicted"/>
<organism evidence="3 4">
    <name type="scientific">Cellulomonas wangsupingiae</name>
    <dbReference type="NCBI Taxonomy" id="2968085"/>
    <lineage>
        <taxon>Bacteria</taxon>
        <taxon>Bacillati</taxon>
        <taxon>Actinomycetota</taxon>
        <taxon>Actinomycetes</taxon>
        <taxon>Micrococcales</taxon>
        <taxon>Cellulomonadaceae</taxon>
        <taxon>Cellulomonas</taxon>
    </lineage>
</organism>
<protein>
    <recommendedName>
        <fullName evidence="5">IPT/TIG domain-containing protein</fullName>
    </recommendedName>
</protein>
<keyword evidence="2" id="KW-0732">Signal</keyword>
<accession>A0ABY5K8E3</accession>
<keyword evidence="4" id="KW-1185">Reference proteome</keyword>
<feature type="signal peptide" evidence="2">
    <location>
        <begin position="1"/>
        <end position="30"/>
    </location>
</feature>
<evidence type="ECO:0008006" key="5">
    <source>
        <dbReference type="Google" id="ProtNLM"/>
    </source>
</evidence>
<dbReference type="RefSeq" id="WP_227566306.1">
    <property type="nucleotide sequence ID" value="NZ_CP101989.1"/>
</dbReference>
<evidence type="ECO:0000313" key="3">
    <source>
        <dbReference type="EMBL" id="UUI65666.1"/>
    </source>
</evidence>
<feature type="region of interest" description="Disordered" evidence="1">
    <location>
        <begin position="25"/>
        <end position="52"/>
    </location>
</feature>
<feature type="compositionally biased region" description="Low complexity" evidence="1">
    <location>
        <begin position="38"/>
        <end position="50"/>
    </location>
</feature>
<dbReference type="PROSITE" id="PS51257">
    <property type="entry name" value="PROKAR_LIPOPROTEIN"/>
    <property type="match status" value="1"/>
</dbReference>
<name>A0ABY5K8E3_9CELL</name>
<dbReference type="Proteomes" id="UP001317322">
    <property type="component" value="Chromosome"/>
</dbReference>
<evidence type="ECO:0000256" key="1">
    <source>
        <dbReference type="SAM" id="MobiDB-lite"/>
    </source>
</evidence>
<sequence length="158" mass="15219">MRTIRGTAPTILLVALLVGCAGSSGSTGSAGSTGPGEGTATPSPTTSATADAVPSVAETTFPGAPEGVTEGETAVVAGDDPRHLQVVTYGSSTCPVLPTDVTWDAGAGALSITLTGPGATDVCTMDLAPTTSVVALPDGAPDAPGLTVVVDGRSIVVE</sequence>
<dbReference type="EMBL" id="CP101989">
    <property type="protein sequence ID" value="UUI65666.1"/>
    <property type="molecule type" value="Genomic_DNA"/>
</dbReference>
<evidence type="ECO:0000313" key="4">
    <source>
        <dbReference type="Proteomes" id="UP001317322"/>
    </source>
</evidence>
<evidence type="ECO:0000256" key="2">
    <source>
        <dbReference type="SAM" id="SignalP"/>
    </source>
</evidence>
<reference evidence="3 4" key="1">
    <citation type="submission" date="2022-07" db="EMBL/GenBank/DDBJ databases">
        <title>Novel species in genus cellulomonas.</title>
        <authorList>
            <person name="Ye L."/>
        </authorList>
    </citation>
    <scope>NUCLEOTIDE SEQUENCE [LARGE SCALE GENOMIC DNA]</scope>
    <source>
        <strain evidence="4">zg-Y908</strain>
    </source>
</reference>
<gene>
    <name evidence="3" type="ORF">NP075_02705</name>
</gene>
<feature type="chain" id="PRO_5046604299" description="IPT/TIG domain-containing protein" evidence="2">
    <location>
        <begin position="31"/>
        <end position="158"/>
    </location>
</feature>